<evidence type="ECO:0000313" key="1">
    <source>
        <dbReference type="EMBL" id="GME25455.1"/>
    </source>
</evidence>
<proteinExistence type="predicted"/>
<comment type="caution">
    <text evidence="1">The sequence shown here is derived from an EMBL/GenBank/DDBJ whole genome shotgun (WGS) entry which is preliminary data.</text>
</comment>
<sequence>MGYYPPPGQPPQHHHMHMTAAPMGMPSQAMAMRYQLPPQADQRIMSGGRHKKEIKRRTKTGCLTCRKRRIKCDEAHPTCRNCQKSKRECLGYDPIFKQQPGPAQIQPAPSAAPPVTSTPATAAPPPAQVAYSHVPQGYAPAAPNYAPVPGHSTSPPAPGPDPSYELSAAIDPALAGADPAAPMSIPPVAYDPSTRVYVRKEDKESLTPPPPEGLPLKAKRIQIDELFALSGVAPHAQPPTPGPIPHNVVEEIKMLFSRDYAIHMDRCVETTWYSTKGLTRLLNDHSTMELFAFFVSQIRHNQDYDMQRRTTSLEAKLVWRLLSLPRQSASATNGTNGTSEHETDLLQKEAALRVEVLEALLTYQILPFNPLAELIYDPQVPHLKQYEVDFWRHLGTFVTFRDADEESSRNIEATLGACRNILGMIECRDVIYSMMIARHYGGRFPDLPENVSHQPYPPDQEDDRSKMVVAKKFLEDESQGRGMSQVIFRLAGMAIRSWSLGQ</sequence>
<organism evidence="1 2">
    <name type="scientific">Neofusicoccum parvum</name>
    <dbReference type="NCBI Taxonomy" id="310453"/>
    <lineage>
        <taxon>Eukaryota</taxon>
        <taxon>Fungi</taxon>
        <taxon>Dikarya</taxon>
        <taxon>Ascomycota</taxon>
        <taxon>Pezizomycotina</taxon>
        <taxon>Dothideomycetes</taxon>
        <taxon>Dothideomycetes incertae sedis</taxon>
        <taxon>Botryosphaeriales</taxon>
        <taxon>Botryosphaeriaceae</taxon>
        <taxon>Neofusicoccum</taxon>
    </lineage>
</organism>
<accession>A0ACB5RY28</accession>
<reference evidence="1" key="1">
    <citation type="submission" date="2024-09" db="EMBL/GenBank/DDBJ databases">
        <title>Draft Genome Sequences of Neofusicoccum parvum.</title>
        <authorList>
            <person name="Ashida A."/>
            <person name="Camagna M."/>
            <person name="Tanaka A."/>
            <person name="Takemoto D."/>
        </authorList>
    </citation>
    <scope>NUCLEOTIDE SEQUENCE</scope>
    <source>
        <strain evidence="1">PPO83</strain>
    </source>
</reference>
<gene>
    <name evidence="1" type="primary">g11300</name>
    <name evidence="1" type="ORF">NpPPO83_00011300</name>
</gene>
<keyword evidence="2" id="KW-1185">Reference proteome</keyword>
<dbReference type="EMBL" id="BSXG01000020">
    <property type="protein sequence ID" value="GME25455.1"/>
    <property type="molecule type" value="Genomic_DNA"/>
</dbReference>
<dbReference type="Proteomes" id="UP001165186">
    <property type="component" value="Unassembled WGS sequence"/>
</dbReference>
<name>A0ACB5RY28_9PEZI</name>
<evidence type="ECO:0000313" key="2">
    <source>
        <dbReference type="Proteomes" id="UP001165186"/>
    </source>
</evidence>
<protein>
    <submittedName>
        <fullName evidence="1">Uncharacterized protein</fullName>
    </submittedName>
</protein>